<gene>
    <name evidence="3" type="ordered locus">MTR_7g029440</name>
</gene>
<name>A0A072U876_MEDTR</name>
<dbReference type="EnsemblPlants" id="KEH22060">
    <property type="protein sequence ID" value="KEH22060"/>
    <property type="gene ID" value="MTR_7g029440"/>
</dbReference>
<feature type="compositionally biased region" description="Basic and acidic residues" evidence="1">
    <location>
        <begin position="124"/>
        <end position="135"/>
    </location>
</feature>
<evidence type="ECO:0000313" key="3">
    <source>
        <dbReference type="EMBL" id="KEH22060.1"/>
    </source>
</evidence>
<evidence type="ECO:0008006" key="6">
    <source>
        <dbReference type="Google" id="ProtNLM"/>
    </source>
</evidence>
<dbReference type="PaxDb" id="3880-AES82502"/>
<evidence type="ECO:0000256" key="2">
    <source>
        <dbReference type="SAM" id="SignalP"/>
    </source>
</evidence>
<sequence>MPLVLENCCLCIWFGCATRVLYENVLWQLTVEVLVNRQQLTVEENLKPERRTRLPYFPKLHKFSPIFTKSSFTNCKQINCTLSQVMEMRFIVVLLMSLIMFMFSLDMADQDPIDPSKMIGGRRAMTESHHRERQSGHIPKRGRGRRGDGSGSSQATQPEESQLVKPKSDFNNYTIEANLTLTLIQKEKCTAIQAWFLAHFSGFYSVDPNTDYMENYLVAARWKLQKGHGEGVTYRSLLDLIQFDDVCWRPYEEHMEMHDFEEGVPSLAQEVLRQYGYVQTIPRHPTDVADLRPPDIVQAFVDFRTHTLKADDWGEQAGEQTWRMADGYVIWYTRVSHPHILPPLPGDLPRPANEEHIIAEQWERYEVRSSPDTYDMVSSVVAYADARLGQEEVMSMTPQKWFEAMSHMRDQIAPILTRRQAHRPRRRHHQQDQDQ</sequence>
<keyword evidence="5" id="KW-1185">Reference proteome</keyword>
<evidence type="ECO:0000256" key="1">
    <source>
        <dbReference type="SAM" id="MobiDB-lite"/>
    </source>
</evidence>
<evidence type="ECO:0000313" key="4">
    <source>
        <dbReference type="EnsemblPlants" id="KEH22060"/>
    </source>
</evidence>
<reference evidence="4" key="3">
    <citation type="submission" date="2015-04" db="UniProtKB">
        <authorList>
            <consortium name="EnsemblPlants"/>
        </authorList>
    </citation>
    <scope>IDENTIFICATION</scope>
    <source>
        <strain evidence="4">cv. Jemalong A17</strain>
    </source>
</reference>
<reference evidence="3 5" key="2">
    <citation type="journal article" date="2014" name="BMC Genomics">
        <title>An improved genome release (version Mt4.0) for the model legume Medicago truncatula.</title>
        <authorList>
            <person name="Tang H."/>
            <person name="Krishnakumar V."/>
            <person name="Bidwell S."/>
            <person name="Rosen B."/>
            <person name="Chan A."/>
            <person name="Zhou S."/>
            <person name="Gentzbittel L."/>
            <person name="Childs K.L."/>
            <person name="Yandell M."/>
            <person name="Gundlach H."/>
            <person name="Mayer K.F."/>
            <person name="Schwartz D.C."/>
            <person name="Town C.D."/>
        </authorList>
    </citation>
    <scope>GENOME REANNOTATION</scope>
    <source>
        <strain evidence="3">A17</strain>
        <strain evidence="4 5">cv. Jemalong A17</strain>
    </source>
</reference>
<organism evidence="3 5">
    <name type="scientific">Medicago truncatula</name>
    <name type="common">Barrel medic</name>
    <name type="synonym">Medicago tribuloides</name>
    <dbReference type="NCBI Taxonomy" id="3880"/>
    <lineage>
        <taxon>Eukaryota</taxon>
        <taxon>Viridiplantae</taxon>
        <taxon>Streptophyta</taxon>
        <taxon>Embryophyta</taxon>
        <taxon>Tracheophyta</taxon>
        <taxon>Spermatophyta</taxon>
        <taxon>Magnoliopsida</taxon>
        <taxon>eudicotyledons</taxon>
        <taxon>Gunneridae</taxon>
        <taxon>Pentapetalae</taxon>
        <taxon>rosids</taxon>
        <taxon>fabids</taxon>
        <taxon>Fabales</taxon>
        <taxon>Fabaceae</taxon>
        <taxon>Papilionoideae</taxon>
        <taxon>50 kb inversion clade</taxon>
        <taxon>NPAAA clade</taxon>
        <taxon>Hologalegina</taxon>
        <taxon>IRL clade</taxon>
        <taxon>Trifolieae</taxon>
        <taxon>Medicago</taxon>
    </lineage>
</organism>
<dbReference type="EMBL" id="CM001223">
    <property type="protein sequence ID" value="KEH22060.1"/>
    <property type="molecule type" value="Genomic_DNA"/>
</dbReference>
<evidence type="ECO:0000313" key="5">
    <source>
        <dbReference type="Proteomes" id="UP000002051"/>
    </source>
</evidence>
<feature type="signal peptide" evidence="2">
    <location>
        <begin position="1"/>
        <end position="17"/>
    </location>
</feature>
<dbReference type="Proteomes" id="UP000002051">
    <property type="component" value="Unassembled WGS sequence"/>
</dbReference>
<keyword evidence="2" id="KW-0732">Signal</keyword>
<proteinExistence type="predicted"/>
<dbReference type="AlphaFoldDB" id="A0A072U876"/>
<feature type="region of interest" description="Disordered" evidence="1">
    <location>
        <begin position="116"/>
        <end position="167"/>
    </location>
</feature>
<protein>
    <recommendedName>
        <fullName evidence="6">Aminotransferase-like plant mobile domain-containing protein</fullName>
    </recommendedName>
</protein>
<feature type="chain" id="PRO_5014499389" description="Aminotransferase-like plant mobile domain-containing protein" evidence="2">
    <location>
        <begin position="18"/>
        <end position="435"/>
    </location>
</feature>
<dbReference type="HOGENOM" id="CLU_630693_0_0_1"/>
<accession>A0A072U876</accession>
<reference evidence="3 5" key="1">
    <citation type="journal article" date="2011" name="Nature">
        <title>The Medicago genome provides insight into the evolution of rhizobial symbioses.</title>
        <authorList>
            <person name="Young N.D."/>
            <person name="Debelle F."/>
            <person name="Oldroyd G.E."/>
            <person name="Geurts R."/>
            <person name="Cannon S.B."/>
            <person name="Udvardi M.K."/>
            <person name="Benedito V.A."/>
            <person name="Mayer K.F."/>
            <person name="Gouzy J."/>
            <person name="Schoof H."/>
            <person name="Van de Peer Y."/>
            <person name="Proost S."/>
            <person name="Cook D.R."/>
            <person name="Meyers B.C."/>
            <person name="Spannagl M."/>
            <person name="Cheung F."/>
            <person name="De Mita S."/>
            <person name="Krishnakumar V."/>
            <person name="Gundlach H."/>
            <person name="Zhou S."/>
            <person name="Mudge J."/>
            <person name="Bharti A.K."/>
            <person name="Murray J.D."/>
            <person name="Naoumkina M.A."/>
            <person name="Rosen B."/>
            <person name="Silverstein K.A."/>
            <person name="Tang H."/>
            <person name="Rombauts S."/>
            <person name="Zhao P.X."/>
            <person name="Zhou P."/>
            <person name="Barbe V."/>
            <person name="Bardou P."/>
            <person name="Bechner M."/>
            <person name="Bellec A."/>
            <person name="Berger A."/>
            <person name="Berges H."/>
            <person name="Bidwell S."/>
            <person name="Bisseling T."/>
            <person name="Choisne N."/>
            <person name="Couloux A."/>
            <person name="Denny R."/>
            <person name="Deshpande S."/>
            <person name="Dai X."/>
            <person name="Doyle J.J."/>
            <person name="Dudez A.M."/>
            <person name="Farmer A.D."/>
            <person name="Fouteau S."/>
            <person name="Franken C."/>
            <person name="Gibelin C."/>
            <person name="Gish J."/>
            <person name="Goldstein S."/>
            <person name="Gonzalez A.J."/>
            <person name="Green P.J."/>
            <person name="Hallab A."/>
            <person name="Hartog M."/>
            <person name="Hua A."/>
            <person name="Humphray S.J."/>
            <person name="Jeong D.H."/>
            <person name="Jing Y."/>
            <person name="Jocker A."/>
            <person name="Kenton S.M."/>
            <person name="Kim D.J."/>
            <person name="Klee K."/>
            <person name="Lai H."/>
            <person name="Lang C."/>
            <person name="Lin S."/>
            <person name="Macmil S.L."/>
            <person name="Magdelenat G."/>
            <person name="Matthews L."/>
            <person name="McCorrison J."/>
            <person name="Monaghan E.L."/>
            <person name="Mun J.H."/>
            <person name="Najar F.Z."/>
            <person name="Nicholson C."/>
            <person name="Noirot C."/>
            <person name="O'Bleness M."/>
            <person name="Paule C.R."/>
            <person name="Poulain J."/>
            <person name="Prion F."/>
            <person name="Qin B."/>
            <person name="Qu C."/>
            <person name="Retzel E.F."/>
            <person name="Riddle C."/>
            <person name="Sallet E."/>
            <person name="Samain S."/>
            <person name="Samson N."/>
            <person name="Sanders I."/>
            <person name="Saurat O."/>
            <person name="Scarpelli C."/>
            <person name="Schiex T."/>
            <person name="Segurens B."/>
            <person name="Severin A.J."/>
            <person name="Sherrier D.J."/>
            <person name="Shi R."/>
            <person name="Sims S."/>
            <person name="Singer S.R."/>
            <person name="Sinharoy S."/>
            <person name="Sterck L."/>
            <person name="Viollet A."/>
            <person name="Wang B.B."/>
            <person name="Wang K."/>
            <person name="Wang M."/>
            <person name="Wang X."/>
            <person name="Warfsmann J."/>
            <person name="Weissenbach J."/>
            <person name="White D.D."/>
            <person name="White J.D."/>
            <person name="Wiley G.B."/>
            <person name="Wincker P."/>
            <person name="Xing Y."/>
            <person name="Yang L."/>
            <person name="Yao Z."/>
            <person name="Ying F."/>
            <person name="Zhai J."/>
            <person name="Zhou L."/>
            <person name="Zuber A."/>
            <person name="Denarie J."/>
            <person name="Dixon R.A."/>
            <person name="May G.D."/>
            <person name="Schwartz D.C."/>
            <person name="Rogers J."/>
            <person name="Quetier F."/>
            <person name="Town C.D."/>
            <person name="Roe B.A."/>
        </authorList>
    </citation>
    <scope>NUCLEOTIDE SEQUENCE [LARGE SCALE GENOMIC DNA]</scope>
    <source>
        <strain evidence="3">A17</strain>
        <strain evidence="4 5">cv. Jemalong A17</strain>
    </source>
</reference>